<dbReference type="PROSITE" id="PS50902">
    <property type="entry name" value="FLAVODOXIN_LIKE"/>
    <property type="match status" value="1"/>
</dbReference>
<evidence type="ECO:0000259" key="9">
    <source>
        <dbReference type="PROSITE" id="PS50902"/>
    </source>
</evidence>
<evidence type="ECO:0000256" key="4">
    <source>
        <dbReference type="ARBA" id="ARBA00022448"/>
    </source>
</evidence>
<gene>
    <name evidence="10" type="ORF">ACFFK0_18785</name>
</gene>
<evidence type="ECO:0000256" key="7">
    <source>
        <dbReference type="ARBA" id="ARBA00022982"/>
    </source>
</evidence>
<dbReference type="PANTHER" id="PTHR42809">
    <property type="entry name" value="FLAVODOXIN 2"/>
    <property type="match status" value="1"/>
</dbReference>
<name>A0ABV6DPA0_9BACL</name>
<reference evidence="10 11" key="1">
    <citation type="submission" date="2024-09" db="EMBL/GenBank/DDBJ databases">
        <authorList>
            <person name="Sun Q."/>
            <person name="Mori K."/>
        </authorList>
    </citation>
    <scope>NUCLEOTIDE SEQUENCE [LARGE SCALE GENOMIC DNA]</scope>
    <source>
        <strain evidence="10 11">CCM 7759</strain>
    </source>
</reference>
<proteinExistence type="inferred from homology"/>
<evidence type="ECO:0000313" key="11">
    <source>
        <dbReference type="Proteomes" id="UP001589776"/>
    </source>
</evidence>
<dbReference type="InterPro" id="IPR029039">
    <property type="entry name" value="Flavoprotein-like_sf"/>
</dbReference>
<dbReference type="InterPro" id="IPR010087">
    <property type="entry name" value="Flav_short"/>
</dbReference>
<dbReference type="EMBL" id="JBHLWN010000074">
    <property type="protein sequence ID" value="MFC0214481.1"/>
    <property type="molecule type" value="Genomic_DNA"/>
</dbReference>
<protein>
    <recommendedName>
        <fullName evidence="8">Flavodoxin</fullName>
    </recommendedName>
</protein>
<dbReference type="PROSITE" id="PS00201">
    <property type="entry name" value="FLAVODOXIN"/>
    <property type="match status" value="1"/>
</dbReference>
<evidence type="ECO:0000313" key="10">
    <source>
        <dbReference type="EMBL" id="MFC0214481.1"/>
    </source>
</evidence>
<keyword evidence="5 8" id="KW-0285">Flavoprotein</keyword>
<dbReference type="NCBIfam" id="NF005246">
    <property type="entry name" value="PRK06756.1"/>
    <property type="match status" value="1"/>
</dbReference>
<dbReference type="Gene3D" id="3.40.50.360">
    <property type="match status" value="1"/>
</dbReference>
<dbReference type="InterPro" id="IPR050619">
    <property type="entry name" value="Flavodoxin"/>
</dbReference>
<comment type="caution">
    <text evidence="10">The sequence shown here is derived from an EMBL/GenBank/DDBJ whole genome shotgun (WGS) entry which is preliminary data.</text>
</comment>
<dbReference type="NCBIfam" id="NF005216">
    <property type="entry name" value="PRK06703.1"/>
    <property type="match status" value="1"/>
</dbReference>
<dbReference type="InterPro" id="IPR001226">
    <property type="entry name" value="Flavodoxin_CS"/>
</dbReference>
<evidence type="ECO:0000256" key="3">
    <source>
        <dbReference type="ARBA" id="ARBA00005267"/>
    </source>
</evidence>
<organism evidence="10 11">
    <name type="scientific">Paenibacillus chartarius</name>
    <dbReference type="NCBI Taxonomy" id="747481"/>
    <lineage>
        <taxon>Bacteria</taxon>
        <taxon>Bacillati</taxon>
        <taxon>Bacillota</taxon>
        <taxon>Bacilli</taxon>
        <taxon>Bacillales</taxon>
        <taxon>Paenibacillaceae</taxon>
        <taxon>Paenibacillus</taxon>
    </lineage>
</organism>
<dbReference type="SUPFAM" id="SSF52218">
    <property type="entry name" value="Flavoproteins"/>
    <property type="match status" value="1"/>
</dbReference>
<dbReference type="InterPro" id="IPR008254">
    <property type="entry name" value="Flavodoxin/NO_synth"/>
</dbReference>
<evidence type="ECO:0000256" key="5">
    <source>
        <dbReference type="ARBA" id="ARBA00022630"/>
    </source>
</evidence>
<keyword evidence="7 8" id="KW-0249">Electron transport</keyword>
<keyword evidence="4 8" id="KW-0813">Transport</keyword>
<dbReference type="Proteomes" id="UP001589776">
    <property type="component" value="Unassembled WGS sequence"/>
</dbReference>
<keyword evidence="11" id="KW-1185">Reference proteome</keyword>
<dbReference type="NCBIfam" id="TIGR01753">
    <property type="entry name" value="flav_short"/>
    <property type="match status" value="1"/>
</dbReference>
<dbReference type="Pfam" id="PF00258">
    <property type="entry name" value="Flavodoxin_1"/>
    <property type="match status" value="1"/>
</dbReference>
<evidence type="ECO:0000256" key="1">
    <source>
        <dbReference type="ARBA" id="ARBA00001917"/>
    </source>
</evidence>
<comment type="cofactor">
    <cofactor evidence="1 8">
        <name>FMN</name>
        <dbReference type="ChEBI" id="CHEBI:58210"/>
    </cofactor>
</comment>
<comment type="similarity">
    <text evidence="3 8">Belongs to the flavodoxin family.</text>
</comment>
<dbReference type="RefSeq" id="WP_377471853.1">
    <property type="nucleotide sequence ID" value="NZ_JBHLWN010000074.1"/>
</dbReference>
<evidence type="ECO:0000256" key="6">
    <source>
        <dbReference type="ARBA" id="ARBA00022643"/>
    </source>
</evidence>
<comment type="function">
    <text evidence="2 8">Low-potential electron donor to a number of redox enzymes.</text>
</comment>
<dbReference type="PANTHER" id="PTHR42809:SF1">
    <property type="entry name" value="FLAVODOXIN 1"/>
    <property type="match status" value="1"/>
</dbReference>
<evidence type="ECO:0000256" key="8">
    <source>
        <dbReference type="RuleBase" id="RU367037"/>
    </source>
</evidence>
<keyword evidence="6 8" id="KW-0288">FMN</keyword>
<evidence type="ECO:0000256" key="2">
    <source>
        <dbReference type="ARBA" id="ARBA00003297"/>
    </source>
</evidence>
<feature type="domain" description="Flavodoxin-like" evidence="9">
    <location>
        <begin position="4"/>
        <end position="143"/>
    </location>
</feature>
<accession>A0ABV6DPA0</accession>
<sequence>MANIIVIYASMTGNTEEIAEEIAKGIREQACDVEVKSVLDASAADLQGYDGILLGAYTWGNGELPDEFLDFYDDMDSIALPGKQAAVFGSCDSGYPGFGAAVDILTDKLKAMGASVTMPGLKIELSPSAQEKLECQEFGKRFANQVVSNYVGRKESLPYGYG</sequence>